<keyword evidence="6 13" id="KW-0812">Transmembrane</keyword>
<keyword evidence="16" id="KW-1185">Reference proteome</keyword>
<evidence type="ECO:0000256" key="5">
    <source>
        <dbReference type="ARBA" id="ARBA00022670"/>
    </source>
</evidence>
<evidence type="ECO:0000256" key="6">
    <source>
        <dbReference type="ARBA" id="ARBA00022692"/>
    </source>
</evidence>
<dbReference type="CDD" id="cd06158">
    <property type="entry name" value="S2P-M50_like_1"/>
    <property type="match status" value="1"/>
</dbReference>
<dbReference type="GO" id="GO:0046872">
    <property type="term" value="F:metal ion binding"/>
    <property type="evidence" value="ECO:0007669"/>
    <property type="project" value="UniProtKB-KW"/>
</dbReference>
<evidence type="ECO:0000256" key="3">
    <source>
        <dbReference type="ARBA" id="ARBA00007931"/>
    </source>
</evidence>
<sequence>MFGYDFNSFLREMIYLIPAVAIALSFHEFAHAFVSYKLGDYTQKERGRLTLNPLKHLDPIGTLCLLFFQFGWAKPVEVDPYYYRNKKEGMIWTALAGPLMNMLIGFICVFLCYLMIRFNFYSNYSGAVADYLFQLSYMTALINIGLGIFNLIPLPPLDGSKILMGVLSEETYFNLMRYEMYLSFALILVLVSGVLDGPLFYARSAIVNCFSTISRVLLGMG</sequence>
<evidence type="ECO:0000259" key="14">
    <source>
        <dbReference type="Pfam" id="PF02163"/>
    </source>
</evidence>
<dbReference type="PANTHER" id="PTHR35864">
    <property type="entry name" value="ZINC METALLOPROTEASE MJ0611-RELATED"/>
    <property type="match status" value="1"/>
</dbReference>
<feature type="transmembrane region" description="Helical" evidence="13">
    <location>
        <begin position="178"/>
        <end position="195"/>
    </location>
</feature>
<comment type="caution">
    <text evidence="15">The sequence shown here is derived from an EMBL/GenBank/DDBJ whole genome shotgun (WGS) entry which is preliminary data.</text>
</comment>
<dbReference type="AlphaFoldDB" id="A0A4R3T8X8"/>
<evidence type="ECO:0000256" key="2">
    <source>
        <dbReference type="ARBA" id="ARBA00004651"/>
    </source>
</evidence>
<accession>A0A4R3T8X8</accession>
<evidence type="ECO:0000256" key="4">
    <source>
        <dbReference type="ARBA" id="ARBA00022475"/>
    </source>
</evidence>
<feature type="transmembrane region" description="Helical" evidence="13">
    <location>
        <begin position="13"/>
        <end position="36"/>
    </location>
</feature>
<comment type="similarity">
    <text evidence="3">Belongs to the peptidase M50B family.</text>
</comment>
<dbReference type="GeneID" id="73796908"/>
<keyword evidence="11" id="KW-0482">Metalloprotease</keyword>
<evidence type="ECO:0000313" key="15">
    <source>
        <dbReference type="EMBL" id="TCU58248.1"/>
    </source>
</evidence>
<dbReference type="RefSeq" id="WP_008690463.1">
    <property type="nucleotide sequence ID" value="NZ_AP024510.1"/>
</dbReference>
<keyword evidence="4" id="KW-1003">Cell membrane</keyword>
<keyword evidence="10 13" id="KW-1133">Transmembrane helix</keyword>
<comment type="subcellular location">
    <subcellularLocation>
        <location evidence="2">Cell membrane</location>
        <topology evidence="2">Multi-pass membrane protein</topology>
    </subcellularLocation>
</comment>
<evidence type="ECO:0000256" key="11">
    <source>
        <dbReference type="ARBA" id="ARBA00023049"/>
    </source>
</evidence>
<dbReference type="Proteomes" id="UP000295773">
    <property type="component" value="Unassembled WGS sequence"/>
</dbReference>
<evidence type="ECO:0000256" key="7">
    <source>
        <dbReference type="ARBA" id="ARBA00022723"/>
    </source>
</evidence>
<keyword evidence="7" id="KW-0479">Metal-binding</keyword>
<dbReference type="EMBL" id="SMBP01000015">
    <property type="protein sequence ID" value="TCU58248.1"/>
    <property type="molecule type" value="Genomic_DNA"/>
</dbReference>
<dbReference type="InterPro" id="IPR044537">
    <property type="entry name" value="Rip2-like"/>
</dbReference>
<keyword evidence="12 13" id="KW-0472">Membrane</keyword>
<dbReference type="Pfam" id="PF02163">
    <property type="entry name" value="Peptidase_M50"/>
    <property type="match status" value="1"/>
</dbReference>
<keyword evidence="8" id="KW-0378">Hydrolase</keyword>
<evidence type="ECO:0000313" key="16">
    <source>
        <dbReference type="Proteomes" id="UP000295773"/>
    </source>
</evidence>
<protein>
    <submittedName>
        <fullName evidence="15">Zn-dependent protease</fullName>
    </submittedName>
</protein>
<dbReference type="InterPro" id="IPR052348">
    <property type="entry name" value="Metallopeptidase_M50B"/>
</dbReference>
<name>A0A4R3T8X8_9FIRM</name>
<dbReference type="GO" id="GO:0008237">
    <property type="term" value="F:metallopeptidase activity"/>
    <property type="evidence" value="ECO:0007669"/>
    <property type="project" value="UniProtKB-KW"/>
</dbReference>
<dbReference type="GO" id="GO:0005886">
    <property type="term" value="C:plasma membrane"/>
    <property type="evidence" value="ECO:0007669"/>
    <property type="project" value="UniProtKB-SubCell"/>
</dbReference>
<dbReference type="InterPro" id="IPR008915">
    <property type="entry name" value="Peptidase_M50"/>
</dbReference>
<evidence type="ECO:0000256" key="9">
    <source>
        <dbReference type="ARBA" id="ARBA00022833"/>
    </source>
</evidence>
<organism evidence="15 16">
    <name type="scientific">Longicatena caecimuris</name>
    <dbReference type="NCBI Taxonomy" id="1796635"/>
    <lineage>
        <taxon>Bacteria</taxon>
        <taxon>Bacillati</taxon>
        <taxon>Bacillota</taxon>
        <taxon>Erysipelotrichia</taxon>
        <taxon>Erysipelotrichales</taxon>
        <taxon>Erysipelotrichaceae</taxon>
        <taxon>Longicatena</taxon>
    </lineage>
</organism>
<gene>
    <name evidence="15" type="ORF">EDD61_11547</name>
</gene>
<evidence type="ECO:0000256" key="13">
    <source>
        <dbReference type="SAM" id="Phobius"/>
    </source>
</evidence>
<evidence type="ECO:0000256" key="10">
    <source>
        <dbReference type="ARBA" id="ARBA00022989"/>
    </source>
</evidence>
<feature type="domain" description="Peptidase M50" evidence="14">
    <location>
        <begin position="16"/>
        <end position="171"/>
    </location>
</feature>
<keyword evidence="9" id="KW-0862">Zinc</keyword>
<feature type="transmembrane region" description="Helical" evidence="13">
    <location>
        <begin position="136"/>
        <end position="157"/>
    </location>
</feature>
<keyword evidence="5 15" id="KW-0645">Protease</keyword>
<proteinExistence type="inferred from homology"/>
<feature type="transmembrane region" description="Helical" evidence="13">
    <location>
        <begin position="91"/>
        <end position="116"/>
    </location>
</feature>
<comment type="cofactor">
    <cofactor evidence="1">
        <name>Zn(2+)</name>
        <dbReference type="ChEBI" id="CHEBI:29105"/>
    </cofactor>
</comment>
<reference evidence="15 16" key="1">
    <citation type="submission" date="2019-03" db="EMBL/GenBank/DDBJ databases">
        <title>Genomic Encyclopedia of Type Strains, Phase IV (KMG-IV): sequencing the most valuable type-strain genomes for metagenomic binning, comparative biology and taxonomic classification.</title>
        <authorList>
            <person name="Goeker M."/>
        </authorList>
    </citation>
    <scope>NUCLEOTIDE SEQUENCE [LARGE SCALE GENOMIC DNA]</scope>
    <source>
        <strain evidence="15 16">DSM 29481</strain>
    </source>
</reference>
<dbReference type="PANTHER" id="PTHR35864:SF1">
    <property type="entry name" value="ZINC METALLOPROTEASE YWHC-RELATED"/>
    <property type="match status" value="1"/>
</dbReference>
<evidence type="ECO:0000256" key="8">
    <source>
        <dbReference type="ARBA" id="ARBA00022801"/>
    </source>
</evidence>
<evidence type="ECO:0000256" key="12">
    <source>
        <dbReference type="ARBA" id="ARBA00023136"/>
    </source>
</evidence>
<dbReference type="GO" id="GO:0006508">
    <property type="term" value="P:proteolysis"/>
    <property type="evidence" value="ECO:0007669"/>
    <property type="project" value="UniProtKB-KW"/>
</dbReference>
<evidence type="ECO:0000256" key="1">
    <source>
        <dbReference type="ARBA" id="ARBA00001947"/>
    </source>
</evidence>